<name>A0A9Q1EK73_SYNKA</name>
<proteinExistence type="predicted"/>
<reference evidence="1" key="1">
    <citation type="journal article" date="2023" name="Science">
        <title>Genome structures resolve the early diversification of teleost fishes.</title>
        <authorList>
            <person name="Parey E."/>
            <person name="Louis A."/>
            <person name="Montfort J."/>
            <person name="Bouchez O."/>
            <person name="Roques C."/>
            <person name="Iampietro C."/>
            <person name="Lluch J."/>
            <person name="Castinel A."/>
            <person name="Donnadieu C."/>
            <person name="Desvignes T."/>
            <person name="Floi Bucao C."/>
            <person name="Jouanno E."/>
            <person name="Wen M."/>
            <person name="Mejri S."/>
            <person name="Dirks R."/>
            <person name="Jansen H."/>
            <person name="Henkel C."/>
            <person name="Chen W.J."/>
            <person name="Zahm M."/>
            <person name="Cabau C."/>
            <person name="Klopp C."/>
            <person name="Thompson A.W."/>
            <person name="Robinson-Rechavi M."/>
            <person name="Braasch I."/>
            <person name="Lecointre G."/>
            <person name="Bobe J."/>
            <person name="Postlethwait J.H."/>
            <person name="Berthelot C."/>
            <person name="Roest Crollius H."/>
            <person name="Guiguen Y."/>
        </authorList>
    </citation>
    <scope>NUCLEOTIDE SEQUENCE</scope>
    <source>
        <strain evidence="1">WJC10195</strain>
    </source>
</reference>
<dbReference type="AlphaFoldDB" id="A0A9Q1EK73"/>
<keyword evidence="2" id="KW-1185">Reference proteome</keyword>
<evidence type="ECO:0000313" key="2">
    <source>
        <dbReference type="Proteomes" id="UP001152622"/>
    </source>
</evidence>
<dbReference type="EMBL" id="JAINUF010000016">
    <property type="protein sequence ID" value="KAJ8340317.1"/>
    <property type="molecule type" value="Genomic_DNA"/>
</dbReference>
<dbReference type="Proteomes" id="UP001152622">
    <property type="component" value="Chromosome 16"/>
</dbReference>
<evidence type="ECO:0000313" key="1">
    <source>
        <dbReference type="EMBL" id="KAJ8340317.1"/>
    </source>
</evidence>
<accession>A0A9Q1EK73</accession>
<organism evidence="1 2">
    <name type="scientific">Synaphobranchus kaupii</name>
    <name type="common">Kaup's arrowtooth eel</name>
    <dbReference type="NCBI Taxonomy" id="118154"/>
    <lineage>
        <taxon>Eukaryota</taxon>
        <taxon>Metazoa</taxon>
        <taxon>Chordata</taxon>
        <taxon>Craniata</taxon>
        <taxon>Vertebrata</taxon>
        <taxon>Euteleostomi</taxon>
        <taxon>Actinopterygii</taxon>
        <taxon>Neopterygii</taxon>
        <taxon>Teleostei</taxon>
        <taxon>Anguilliformes</taxon>
        <taxon>Synaphobranchidae</taxon>
        <taxon>Synaphobranchus</taxon>
    </lineage>
</organism>
<gene>
    <name evidence="1" type="ORF">SKAU_G00349500</name>
</gene>
<sequence length="98" mass="11089">MDRYVFLKSRWWKEPALFPCASTRGGAAVINHGSRQSQSPPRHRELMKLCHRPLRTKWNFNNIAEGVMLEIQSLVPILTLLGNCPDCDCCSAVTFSGK</sequence>
<protein>
    <submittedName>
        <fullName evidence="1">Uncharacterized protein</fullName>
    </submittedName>
</protein>
<comment type="caution">
    <text evidence="1">The sequence shown here is derived from an EMBL/GenBank/DDBJ whole genome shotgun (WGS) entry which is preliminary data.</text>
</comment>